<protein>
    <recommendedName>
        <fullName evidence="2">Outer membrane lipoprotein BamD-like domain-containing protein</fullName>
    </recommendedName>
</protein>
<organism evidence="1">
    <name type="scientific">marine metagenome</name>
    <dbReference type="NCBI Taxonomy" id="408172"/>
    <lineage>
        <taxon>unclassified sequences</taxon>
        <taxon>metagenomes</taxon>
        <taxon>ecological metagenomes</taxon>
    </lineage>
</organism>
<proteinExistence type="predicted"/>
<evidence type="ECO:0008006" key="2">
    <source>
        <dbReference type="Google" id="ProtNLM"/>
    </source>
</evidence>
<evidence type="ECO:0000313" key="1">
    <source>
        <dbReference type="EMBL" id="SVA29779.1"/>
    </source>
</evidence>
<dbReference type="AlphaFoldDB" id="A0A381UNN7"/>
<gene>
    <name evidence="1" type="ORF">METZ01_LOCUS82633</name>
</gene>
<sequence>MKKTLLLLFISISFLFGIEQSFQDGVSAYNSRAENSSGLTAQPNQINKAVKAFNEAKKNPNHEIEASIYLLRCYYYKGKFVSQTDDEKKDIFNLGKVLGENLIEKYPESVAARYWYLVNLGSWSEVYGLFAAAKEGVADLMKEHSEKIIEMDPNYSDGGGYFMLGAVHLKSPYIPFVLSWPSNDKAVENLTDAYETGKPTPAQTVYLARALYKDGQKDKAIKLLSNLIMQPLSDDEPVEDYEQQAEAKGFLADWK</sequence>
<dbReference type="InterPro" id="IPR011990">
    <property type="entry name" value="TPR-like_helical_dom_sf"/>
</dbReference>
<reference evidence="1" key="1">
    <citation type="submission" date="2018-05" db="EMBL/GenBank/DDBJ databases">
        <authorList>
            <person name="Lanie J.A."/>
            <person name="Ng W.-L."/>
            <person name="Kazmierczak K.M."/>
            <person name="Andrzejewski T.M."/>
            <person name="Davidsen T.M."/>
            <person name="Wayne K.J."/>
            <person name="Tettelin H."/>
            <person name="Glass J.I."/>
            <person name="Rusch D."/>
            <person name="Podicherti R."/>
            <person name="Tsui H.-C.T."/>
            <person name="Winkler M.E."/>
        </authorList>
    </citation>
    <scope>NUCLEOTIDE SEQUENCE</scope>
</reference>
<name>A0A381UNN7_9ZZZZ</name>
<dbReference type="Gene3D" id="1.25.40.10">
    <property type="entry name" value="Tetratricopeptide repeat domain"/>
    <property type="match status" value="1"/>
</dbReference>
<dbReference type="EMBL" id="UINC01006811">
    <property type="protein sequence ID" value="SVA29779.1"/>
    <property type="molecule type" value="Genomic_DNA"/>
</dbReference>
<accession>A0A381UNN7</accession>
<dbReference type="SUPFAM" id="SSF48452">
    <property type="entry name" value="TPR-like"/>
    <property type="match status" value="1"/>
</dbReference>